<dbReference type="GO" id="GO:0005886">
    <property type="term" value="C:plasma membrane"/>
    <property type="evidence" value="ECO:0007669"/>
    <property type="project" value="UniProtKB-SubCell"/>
</dbReference>
<keyword evidence="4" id="KW-0997">Cell inner membrane</keyword>
<dbReference type="Pfam" id="PF07549">
    <property type="entry name" value="Sec_GG"/>
    <property type="match status" value="1"/>
</dbReference>
<feature type="transmembrane region" description="Helical" evidence="10">
    <location>
        <begin position="404"/>
        <end position="423"/>
    </location>
</feature>
<dbReference type="InterPro" id="IPR048631">
    <property type="entry name" value="SecD_1st"/>
</dbReference>
<protein>
    <recommendedName>
        <fullName evidence="10">Protein translocase subunit SecD</fullName>
    </recommendedName>
</protein>
<keyword evidence="8 10" id="KW-0811">Translocation</keyword>
<feature type="transmembrane region" description="Helical" evidence="10">
    <location>
        <begin position="354"/>
        <end position="373"/>
    </location>
</feature>
<feature type="chain" id="PRO_5034228248" description="Protein translocase subunit SecD" evidence="11">
    <location>
        <begin position="24"/>
        <end position="513"/>
    </location>
</feature>
<dbReference type="FunFam" id="1.20.1640.10:FF:000004">
    <property type="entry name" value="Protein translocase subunit SecD"/>
    <property type="match status" value="1"/>
</dbReference>
<dbReference type="InterPro" id="IPR005791">
    <property type="entry name" value="SecD"/>
</dbReference>
<dbReference type="GO" id="GO:0015450">
    <property type="term" value="F:protein-transporting ATPase activity"/>
    <property type="evidence" value="ECO:0007669"/>
    <property type="project" value="InterPro"/>
</dbReference>
<evidence type="ECO:0000259" key="12">
    <source>
        <dbReference type="Pfam" id="PF02355"/>
    </source>
</evidence>
<reference evidence="15 16" key="1">
    <citation type="submission" date="2016-10" db="EMBL/GenBank/DDBJ databases">
        <authorList>
            <person name="Varghese N."/>
            <person name="Submissions S."/>
        </authorList>
    </citation>
    <scope>NUCLEOTIDE SEQUENCE [LARGE SCALE GENOMIC DNA]</scope>
    <source>
        <strain evidence="15 16">DSM 18839</strain>
    </source>
</reference>
<dbReference type="GO" id="GO:0065002">
    <property type="term" value="P:intracellular protein transmembrane transport"/>
    <property type="evidence" value="ECO:0007669"/>
    <property type="project" value="UniProtKB-UniRule"/>
</dbReference>
<keyword evidence="7 10" id="KW-1133">Transmembrane helix</keyword>
<dbReference type="EMBL" id="FNBW01000001">
    <property type="protein sequence ID" value="SDF16245.1"/>
    <property type="molecule type" value="Genomic_DNA"/>
</dbReference>
<dbReference type="HAMAP" id="MF_01463_B">
    <property type="entry name" value="SecD_B"/>
    <property type="match status" value="1"/>
</dbReference>
<accession>A0A8G2BEE3</accession>
<dbReference type="Pfam" id="PF02355">
    <property type="entry name" value="SecD_SecF_C"/>
    <property type="match status" value="1"/>
</dbReference>
<keyword evidence="11" id="KW-0732">Signal</keyword>
<dbReference type="GO" id="GO:0043952">
    <property type="term" value="P:protein transport by the Sec complex"/>
    <property type="evidence" value="ECO:0007669"/>
    <property type="project" value="UniProtKB-UniRule"/>
</dbReference>
<feature type="transmembrane region" description="Helical" evidence="10">
    <location>
        <begin position="444"/>
        <end position="468"/>
    </location>
</feature>
<dbReference type="GO" id="GO:0006605">
    <property type="term" value="P:protein targeting"/>
    <property type="evidence" value="ECO:0007669"/>
    <property type="project" value="UniProtKB-UniRule"/>
</dbReference>
<evidence type="ECO:0000256" key="6">
    <source>
        <dbReference type="ARBA" id="ARBA00022927"/>
    </source>
</evidence>
<evidence type="ECO:0000256" key="8">
    <source>
        <dbReference type="ARBA" id="ARBA00023010"/>
    </source>
</evidence>
<evidence type="ECO:0000256" key="7">
    <source>
        <dbReference type="ARBA" id="ARBA00022989"/>
    </source>
</evidence>
<keyword evidence="5 10" id="KW-0812">Transmembrane</keyword>
<dbReference type="InterPro" id="IPR054384">
    <property type="entry name" value="SecDF_P1_head"/>
</dbReference>
<keyword evidence="6 10" id="KW-0653">Protein transport</keyword>
<dbReference type="AlphaFoldDB" id="A0A8G2BEE3"/>
<comment type="caution">
    <text evidence="15">The sequence shown here is derived from an EMBL/GenBank/DDBJ whole genome shotgun (WGS) entry which is preliminary data.</text>
</comment>
<dbReference type="InterPro" id="IPR022813">
    <property type="entry name" value="SecD/SecF_arch_bac"/>
</dbReference>
<name>A0A8G2BEE3_9PROT</name>
<evidence type="ECO:0000256" key="9">
    <source>
        <dbReference type="ARBA" id="ARBA00023136"/>
    </source>
</evidence>
<dbReference type="Pfam" id="PF22599">
    <property type="entry name" value="SecDF_P1_head"/>
    <property type="match status" value="1"/>
</dbReference>
<dbReference type="OrthoDB" id="9805019at2"/>
<evidence type="ECO:0000256" key="5">
    <source>
        <dbReference type="ARBA" id="ARBA00022692"/>
    </source>
</evidence>
<dbReference type="PANTHER" id="PTHR30081">
    <property type="entry name" value="PROTEIN-EXPORT MEMBRANE PROTEIN SEC"/>
    <property type="match status" value="1"/>
</dbReference>
<evidence type="ECO:0000256" key="4">
    <source>
        <dbReference type="ARBA" id="ARBA00022519"/>
    </source>
</evidence>
<feature type="domain" description="Protein translocase subunit SecDF P1" evidence="13">
    <location>
        <begin position="149"/>
        <end position="207"/>
    </location>
</feature>
<comment type="subcellular location">
    <subcellularLocation>
        <location evidence="1 10">Cell membrane</location>
        <topology evidence="1 10">Multi-pass membrane protein</topology>
    </subcellularLocation>
</comment>
<dbReference type="InterPro" id="IPR055344">
    <property type="entry name" value="SecD_SecF_C_bact"/>
</dbReference>
<evidence type="ECO:0000256" key="3">
    <source>
        <dbReference type="ARBA" id="ARBA00022475"/>
    </source>
</evidence>
<feature type="domain" description="Protein export membrane protein SecD/SecF C-terminal" evidence="12">
    <location>
        <begin position="335"/>
        <end position="503"/>
    </location>
</feature>
<comment type="caution">
    <text evidence="10">Lacks conserved residue(s) required for the propagation of feature annotation.</text>
</comment>
<evidence type="ECO:0000259" key="14">
    <source>
        <dbReference type="Pfam" id="PF22599"/>
    </source>
</evidence>
<evidence type="ECO:0000259" key="13">
    <source>
        <dbReference type="Pfam" id="PF21760"/>
    </source>
</evidence>
<dbReference type="NCBIfam" id="TIGR01129">
    <property type="entry name" value="secD"/>
    <property type="match status" value="1"/>
</dbReference>
<evidence type="ECO:0000313" key="16">
    <source>
        <dbReference type="Proteomes" id="UP000198615"/>
    </source>
</evidence>
<dbReference type="PANTHER" id="PTHR30081:SF1">
    <property type="entry name" value="PROTEIN TRANSLOCASE SUBUNIT SECD"/>
    <property type="match status" value="1"/>
</dbReference>
<dbReference type="Gene3D" id="3.30.1360.200">
    <property type="match status" value="1"/>
</dbReference>
<evidence type="ECO:0000256" key="10">
    <source>
        <dbReference type="HAMAP-Rule" id="MF_01463"/>
    </source>
</evidence>
<dbReference type="Gene3D" id="3.30.70.3400">
    <property type="match status" value="1"/>
</dbReference>
<keyword evidence="3 10" id="KW-1003">Cell membrane</keyword>
<dbReference type="SUPFAM" id="SSF82866">
    <property type="entry name" value="Multidrug efflux transporter AcrB transmembrane domain"/>
    <property type="match status" value="1"/>
</dbReference>
<feature type="signal peptide" evidence="11">
    <location>
        <begin position="1"/>
        <end position="23"/>
    </location>
</feature>
<feature type="transmembrane region" description="Helical" evidence="10">
    <location>
        <begin position="480"/>
        <end position="503"/>
    </location>
</feature>
<evidence type="ECO:0000256" key="11">
    <source>
        <dbReference type="SAM" id="SignalP"/>
    </source>
</evidence>
<evidence type="ECO:0000313" key="15">
    <source>
        <dbReference type="EMBL" id="SDF16245.1"/>
    </source>
</evidence>
<dbReference type="RefSeq" id="WP_093147905.1">
    <property type="nucleotide sequence ID" value="NZ_FNBW01000001.1"/>
</dbReference>
<comment type="subunit">
    <text evidence="10">Forms a complex with SecF. Part of the essential Sec protein translocation apparatus which comprises SecA, SecYEG and auxiliary proteins SecDF-YajC and YidC.</text>
</comment>
<dbReference type="FunFam" id="3.30.1360.200:FF:000002">
    <property type="entry name" value="Preprotein translocase subunit SecD"/>
    <property type="match status" value="1"/>
</dbReference>
<comment type="similarity">
    <text evidence="10">Belongs to the SecD/SecF family. SecD subfamily.</text>
</comment>
<dbReference type="InterPro" id="IPR022646">
    <property type="entry name" value="SecD/SecF_CS"/>
</dbReference>
<organism evidence="15 16">
    <name type="scientific">Thalassobaculum litoreum DSM 18839</name>
    <dbReference type="NCBI Taxonomy" id="1123362"/>
    <lineage>
        <taxon>Bacteria</taxon>
        <taxon>Pseudomonadati</taxon>
        <taxon>Pseudomonadota</taxon>
        <taxon>Alphaproteobacteria</taxon>
        <taxon>Rhodospirillales</taxon>
        <taxon>Thalassobaculaceae</taxon>
        <taxon>Thalassobaculum</taxon>
    </lineage>
</organism>
<sequence>MMQFDTWKTILVAFVCLAGVAYAAPNLMQKGIGDDLPMGVPGKQISLGLDLQGGSYLLLEVEADVVVQERLEAIVDGARRALREARIGYVGLGVEGDAAGFTLREPADLERAREIAAELDSDATVSVEGDRVALTMGEEAIRQIKINAVQQSIEIVRRRVDETGTREPLIQRQGIDRILIQLPGIDDPQRIKELIGQTAKLTFHLVAVGADAGRPPPGARTLPMLEGGDIVIERRVMVSGENLVDAQPSFDQNSQPVVTIRFDSAGGQRFGRATSENVGKPFAIVLDGQVISAPVIREPILGGSAQISGRFSVQEAQDLALLLRAGALPAPLTVLEERSVGPGLGADSIAAGEIAAVIGLVLVVGFMVLCYGLFGIFANIALFVNIILILGALSALQATLTLPGIAGIVLTIGMAVDANVLIFERVRDELAAGRSPINALDAGYSRALTTIIDSNLTTLFAAVFLFALGSGPVKGFAVTLGIGILTSMFTAIMVTRLFVALWARRRRPTSLPI</sequence>
<keyword evidence="9 10" id="KW-0472">Membrane</keyword>
<dbReference type="NCBIfam" id="TIGR00916">
    <property type="entry name" value="2A0604s01"/>
    <property type="match status" value="1"/>
</dbReference>
<evidence type="ECO:0000256" key="1">
    <source>
        <dbReference type="ARBA" id="ARBA00004651"/>
    </source>
</evidence>
<keyword evidence="2 10" id="KW-0813">Transport</keyword>
<feature type="domain" description="SecDF P1 head subdomain" evidence="14">
    <location>
        <begin position="227"/>
        <end position="330"/>
    </location>
</feature>
<dbReference type="Pfam" id="PF21760">
    <property type="entry name" value="SecD_1st"/>
    <property type="match status" value="1"/>
</dbReference>
<proteinExistence type="inferred from homology"/>
<dbReference type="Proteomes" id="UP000198615">
    <property type="component" value="Unassembled WGS sequence"/>
</dbReference>
<gene>
    <name evidence="10" type="primary">secD</name>
    <name evidence="15" type="ORF">SAMN05660686_00518</name>
</gene>
<dbReference type="Gene3D" id="1.20.1640.10">
    <property type="entry name" value="Multidrug efflux transporter AcrB transmembrane domain"/>
    <property type="match status" value="1"/>
</dbReference>
<comment type="function">
    <text evidence="10">Part of the Sec protein translocase complex. Interacts with the SecYEG preprotein conducting channel. SecDF uses the proton motive force (PMF) to complete protein translocation after the ATP-dependent function of SecA.</text>
</comment>
<dbReference type="InterPro" id="IPR048634">
    <property type="entry name" value="SecD_SecF_C"/>
</dbReference>
<feature type="transmembrane region" description="Helical" evidence="10">
    <location>
        <begin position="380"/>
        <end position="398"/>
    </location>
</feature>
<evidence type="ECO:0000256" key="2">
    <source>
        <dbReference type="ARBA" id="ARBA00022448"/>
    </source>
</evidence>
<keyword evidence="16" id="KW-1185">Reference proteome</keyword>